<dbReference type="PANTHER" id="PTHR43233">
    <property type="entry name" value="FAMILY N-ACETYLTRANSFERASE, PUTATIVE (AFU_ORTHOLOGUE AFUA_6G03350)-RELATED"/>
    <property type="match status" value="1"/>
</dbReference>
<keyword evidence="3" id="KW-1185">Reference proteome</keyword>
<protein>
    <submittedName>
        <fullName evidence="2">N-acetyltransferase</fullName>
    </submittedName>
</protein>
<evidence type="ECO:0000313" key="3">
    <source>
        <dbReference type="Proteomes" id="UP000630923"/>
    </source>
</evidence>
<accession>A0A919AHY1</accession>
<proteinExistence type="predicted"/>
<dbReference type="InterPro" id="IPR053144">
    <property type="entry name" value="Acetyltransferase_Butenolide"/>
</dbReference>
<sequence>MSITIAREQSISVEEFRAVLHRSTLAERRPVDDLERVQAMLDGSDLIITARDETGLLVGIARSVTDFAYCCYLSDLAVDTACQAAGIGQGLIRETQKYIGAATLYLVSAPGAVTYYEHIGMERVPACFRFKGA</sequence>
<feature type="domain" description="N-acetyltransferase" evidence="1">
    <location>
        <begin position="36"/>
        <end position="132"/>
    </location>
</feature>
<dbReference type="Pfam" id="PF13673">
    <property type="entry name" value="Acetyltransf_10"/>
    <property type="match status" value="1"/>
</dbReference>
<evidence type="ECO:0000313" key="2">
    <source>
        <dbReference type="EMBL" id="GHF10624.1"/>
    </source>
</evidence>
<dbReference type="EMBL" id="BNCI01000001">
    <property type="protein sequence ID" value="GHF10624.1"/>
    <property type="molecule type" value="Genomic_DNA"/>
</dbReference>
<reference evidence="2" key="2">
    <citation type="submission" date="2020-09" db="EMBL/GenBank/DDBJ databases">
        <authorList>
            <person name="Sun Q."/>
            <person name="Kim S."/>
        </authorList>
    </citation>
    <scope>NUCLEOTIDE SEQUENCE</scope>
    <source>
        <strain evidence="2">KCTC 42590</strain>
    </source>
</reference>
<dbReference type="SUPFAM" id="SSF55729">
    <property type="entry name" value="Acyl-CoA N-acyltransferases (Nat)"/>
    <property type="match status" value="1"/>
</dbReference>
<gene>
    <name evidence="2" type="ORF">GCM10017044_00380</name>
</gene>
<evidence type="ECO:0000259" key="1">
    <source>
        <dbReference type="Pfam" id="PF13673"/>
    </source>
</evidence>
<dbReference type="Proteomes" id="UP000630923">
    <property type="component" value="Unassembled WGS sequence"/>
</dbReference>
<organism evidence="2 3">
    <name type="scientific">Kordiimonas sediminis</name>
    <dbReference type="NCBI Taxonomy" id="1735581"/>
    <lineage>
        <taxon>Bacteria</taxon>
        <taxon>Pseudomonadati</taxon>
        <taxon>Pseudomonadota</taxon>
        <taxon>Alphaproteobacteria</taxon>
        <taxon>Kordiimonadales</taxon>
        <taxon>Kordiimonadaceae</taxon>
        <taxon>Kordiimonas</taxon>
    </lineage>
</organism>
<dbReference type="RefSeq" id="WP_191249549.1">
    <property type="nucleotide sequence ID" value="NZ_BNCI01000001.1"/>
</dbReference>
<dbReference type="InterPro" id="IPR016181">
    <property type="entry name" value="Acyl_CoA_acyltransferase"/>
</dbReference>
<name>A0A919AHY1_9PROT</name>
<dbReference type="GO" id="GO:0016747">
    <property type="term" value="F:acyltransferase activity, transferring groups other than amino-acyl groups"/>
    <property type="evidence" value="ECO:0007669"/>
    <property type="project" value="InterPro"/>
</dbReference>
<dbReference type="InterPro" id="IPR000182">
    <property type="entry name" value="GNAT_dom"/>
</dbReference>
<dbReference type="AlphaFoldDB" id="A0A919AHY1"/>
<dbReference type="Gene3D" id="3.40.630.30">
    <property type="match status" value="1"/>
</dbReference>
<reference evidence="2" key="1">
    <citation type="journal article" date="2014" name="Int. J. Syst. Evol. Microbiol.">
        <title>Complete genome sequence of Corynebacterium casei LMG S-19264T (=DSM 44701T), isolated from a smear-ripened cheese.</title>
        <authorList>
            <consortium name="US DOE Joint Genome Institute (JGI-PGF)"/>
            <person name="Walter F."/>
            <person name="Albersmeier A."/>
            <person name="Kalinowski J."/>
            <person name="Ruckert C."/>
        </authorList>
    </citation>
    <scope>NUCLEOTIDE SEQUENCE</scope>
    <source>
        <strain evidence="2">KCTC 42590</strain>
    </source>
</reference>
<dbReference type="PANTHER" id="PTHR43233:SF1">
    <property type="entry name" value="FAMILY N-ACETYLTRANSFERASE, PUTATIVE (AFU_ORTHOLOGUE AFUA_6G03350)-RELATED"/>
    <property type="match status" value="1"/>
</dbReference>
<comment type="caution">
    <text evidence="2">The sequence shown here is derived from an EMBL/GenBank/DDBJ whole genome shotgun (WGS) entry which is preliminary data.</text>
</comment>